<keyword evidence="4" id="KW-0328">Glycosyltransferase</keyword>
<dbReference type="EMBL" id="JRYB01000001">
    <property type="protein sequence ID" value="OIJ42860.1"/>
    <property type="molecule type" value="Genomic_DNA"/>
</dbReference>
<dbReference type="SMART" id="SM00028">
    <property type="entry name" value="TPR"/>
    <property type="match status" value="7"/>
</dbReference>
<dbReference type="Proteomes" id="UP000180246">
    <property type="component" value="Unassembled WGS sequence"/>
</dbReference>
<evidence type="ECO:0000256" key="5">
    <source>
        <dbReference type="ARBA" id="ARBA00022679"/>
    </source>
</evidence>
<dbReference type="AlphaFoldDB" id="A0A1S2NDI4"/>
<dbReference type="EC" id="2.4.1.255" evidence="3"/>
<dbReference type="SUPFAM" id="SSF53756">
    <property type="entry name" value="UDP-Glycosyltransferase/glycogen phosphorylase"/>
    <property type="match status" value="1"/>
</dbReference>
<evidence type="ECO:0000256" key="4">
    <source>
        <dbReference type="ARBA" id="ARBA00022676"/>
    </source>
</evidence>
<evidence type="ECO:0000256" key="7">
    <source>
        <dbReference type="ARBA" id="ARBA00022803"/>
    </source>
</evidence>
<dbReference type="PANTHER" id="PTHR44835">
    <property type="entry name" value="UDP-N-ACETYLGLUCOSAMINE--PEPTIDE N-ACETYLGLUCOSAMINYLTRANSFERASE SPINDLY-RELATED"/>
    <property type="match status" value="1"/>
</dbReference>
<dbReference type="Gene3D" id="3.40.50.2000">
    <property type="entry name" value="Glycogen Phosphorylase B"/>
    <property type="match status" value="1"/>
</dbReference>
<accession>A0A1S2NDI4</accession>
<evidence type="ECO:0000313" key="10">
    <source>
        <dbReference type="EMBL" id="OIJ42860.1"/>
    </source>
</evidence>
<organism evidence="10 11">
    <name type="scientific">Massilia timonae</name>
    <dbReference type="NCBI Taxonomy" id="47229"/>
    <lineage>
        <taxon>Bacteria</taxon>
        <taxon>Pseudomonadati</taxon>
        <taxon>Pseudomonadota</taxon>
        <taxon>Betaproteobacteria</taxon>
        <taxon>Burkholderiales</taxon>
        <taxon>Oxalobacteraceae</taxon>
        <taxon>Telluria group</taxon>
        <taxon>Massilia</taxon>
    </lineage>
</organism>
<dbReference type="Pfam" id="PF13844">
    <property type="entry name" value="Glyco_transf_41"/>
    <property type="match status" value="2"/>
</dbReference>
<comment type="similarity">
    <text evidence="2">Belongs to the glycosyltransferase 41 family. O-GlcNAc transferase subfamily.</text>
</comment>
<evidence type="ECO:0000256" key="2">
    <source>
        <dbReference type="ARBA" id="ARBA00005386"/>
    </source>
</evidence>
<feature type="repeat" description="TPR" evidence="8">
    <location>
        <begin position="48"/>
        <end position="81"/>
    </location>
</feature>
<keyword evidence="5" id="KW-0808">Transferase</keyword>
<dbReference type="PANTHER" id="PTHR44835:SF1">
    <property type="entry name" value="PROTEIN O-GLCNAC TRANSFERASE"/>
    <property type="match status" value="1"/>
</dbReference>
<feature type="domain" description="O-GlcNAc transferase C-terminal" evidence="9">
    <location>
        <begin position="518"/>
        <end position="681"/>
    </location>
</feature>
<evidence type="ECO:0000313" key="11">
    <source>
        <dbReference type="Proteomes" id="UP000180246"/>
    </source>
</evidence>
<dbReference type="InterPro" id="IPR019734">
    <property type="entry name" value="TPR_rpt"/>
</dbReference>
<dbReference type="RefSeq" id="WP_071361286.1">
    <property type="nucleotide sequence ID" value="NZ_JRYB01000001.1"/>
</dbReference>
<feature type="domain" description="O-GlcNAc transferase C-terminal" evidence="9">
    <location>
        <begin position="288"/>
        <end position="498"/>
    </location>
</feature>
<feature type="repeat" description="TPR" evidence="8">
    <location>
        <begin position="200"/>
        <end position="233"/>
    </location>
</feature>
<dbReference type="Gene3D" id="3.40.50.11380">
    <property type="match status" value="1"/>
</dbReference>
<dbReference type="PROSITE" id="PS50005">
    <property type="entry name" value="TPR"/>
    <property type="match status" value="2"/>
</dbReference>
<reference evidence="10 11" key="1">
    <citation type="submission" date="2014-10" db="EMBL/GenBank/DDBJ databases">
        <authorList>
            <person name="Seo M.-J."/>
            <person name="Seok Y.J."/>
            <person name="Cha I.-T."/>
        </authorList>
    </citation>
    <scope>NUCLEOTIDE SEQUENCE [LARGE SCALE GENOMIC DNA]</scope>
    <source>
        <strain evidence="10 11">NEU</strain>
    </source>
</reference>
<sequence length="731" mass="79803">MSTLPPSADVLQIVDQAMQAAHHETEAGNLEQALALYGAVLDLQPGHAGAHHAVGVLASRAGDAETAIPHFAAALEADPGQEAHWLAYLAALIEARQFAAAAELLQLGRTHGLQGQAIDDIERQLASSGAPDSSEIDAAAALFAQGRTEEAEHAARALVERFPQHSFGWKLLGGIYHRRGDAHGALNAMAMSARFDPDDAETLSNLGMLLMRANRLDESENVLRRALALRPGNVDAHNHLAITLAERGRLSEAQANADAALALDPRHEKAAITLALILQTQGRLVEAVAVYRDLLERNPEQTDAHSNMLFCLSEMPGLTPDALFAEHRLYGRLVEQRTAPPTSLDNTPEPERRLRIGFVSGDLRNHAVVSFIEPVFERLGQRPGLTLHAYYNHTLVDAVTERLRGHLPHWRDVAALDDEELERQVRADGIDILIDLSGHTAFNRLPAFARRLAPVQASWIGYPGTTGLAAMDYYLVDRKFLPHGQYDHLFVEKLVQLPLLIPFEPVASAPDVGPLPALANGYVTFGSFNRLSKFNSEVIKAWGMLLRALPDARLLVGGMPEQHDHAQLRAWLDHEGIAAHRVEFHGRIGLNDYLKLHQQVDLCLDTFPYPGGTTTMHAGWMGVPTLTLDAGTVTGRQTACFLEHCGLHHFVAHSADDFVAKGLAICGDLAALAALRATLRERYALPTSDSMTRVADGIEHALRLMWRRWCQGLPPASFEATLPPGPADVTR</sequence>
<gene>
    <name evidence="10" type="ORF">LO55_1939</name>
</gene>
<proteinExistence type="inferred from homology"/>
<evidence type="ECO:0000256" key="1">
    <source>
        <dbReference type="ARBA" id="ARBA00004922"/>
    </source>
</evidence>
<comment type="pathway">
    <text evidence="1">Protein modification; protein glycosylation.</text>
</comment>
<dbReference type="SUPFAM" id="SSF48452">
    <property type="entry name" value="TPR-like"/>
    <property type="match status" value="1"/>
</dbReference>
<dbReference type="InterPro" id="IPR029489">
    <property type="entry name" value="OGT/SEC/SPY_C"/>
</dbReference>
<evidence type="ECO:0000259" key="9">
    <source>
        <dbReference type="Pfam" id="PF13844"/>
    </source>
</evidence>
<dbReference type="InterPro" id="IPR051939">
    <property type="entry name" value="Glycosyltr_41/O-GlcNAc_trsf"/>
</dbReference>
<name>A0A1S2NDI4_9BURK</name>
<evidence type="ECO:0000256" key="6">
    <source>
        <dbReference type="ARBA" id="ARBA00022737"/>
    </source>
</evidence>
<keyword evidence="6" id="KW-0677">Repeat</keyword>
<dbReference type="InterPro" id="IPR011990">
    <property type="entry name" value="TPR-like_helical_dom_sf"/>
</dbReference>
<dbReference type="Pfam" id="PF13432">
    <property type="entry name" value="TPR_16"/>
    <property type="match status" value="3"/>
</dbReference>
<comment type="caution">
    <text evidence="10">The sequence shown here is derived from an EMBL/GenBank/DDBJ whole genome shotgun (WGS) entry which is preliminary data.</text>
</comment>
<evidence type="ECO:0000256" key="8">
    <source>
        <dbReference type="PROSITE-ProRule" id="PRU00339"/>
    </source>
</evidence>
<protein>
    <recommendedName>
        <fullName evidence="3">protein O-GlcNAc transferase</fullName>
        <ecNumber evidence="3">2.4.1.255</ecNumber>
    </recommendedName>
</protein>
<dbReference type="GO" id="GO:0097363">
    <property type="term" value="F:protein O-acetylglucosaminyltransferase activity"/>
    <property type="evidence" value="ECO:0007669"/>
    <property type="project" value="UniProtKB-EC"/>
</dbReference>
<evidence type="ECO:0000256" key="3">
    <source>
        <dbReference type="ARBA" id="ARBA00011970"/>
    </source>
</evidence>
<keyword evidence="7 8" id="KW-0802">TPR repeat</keyword>
<dbReference type="Gene3D" id="1.25.40.10">
    <property type="entry name" value="Tetratricopeptide repeat domain"/>
    <property type="match status" value="3"/>
</dbReference>